<dbReference type="GO" id="GO:0009228">
    <property type="term" value="P:thiamine biosynthetic process"/>
    <property type="evidence" value="ECO:0007669"/>
    <property type="project" value="InterPro"/>
</dbReference>
<dbReference type="RefSeq" id="WP_114583118.1">
    <property type="nucleotide sequence ID" value="NZ_QPMH01000017.1"/>
</dbReference>
<keyword evidence="3" id="KW-0547">Nucleotide-binding</keyword>
<dbReference type="Proteomes" id="UP000253941">
    <property type="component" value="Unassembled WGS sequence"/>
</dbReference>
<keyword evidence="1" id="KW-0732">Signal</keyword>
<keyword evidence="3" id="KW-0067">ATP-binding</keyword>
<protein>
    <submittedName>
        <fullName evidence="3">ABC transporter ATP-binding protein</fullName>
    </submittedName>
</protein>
<gene>
    <name evidence="3" type="ORF">DRB17_15440</name>
</gene>
<dbReference type="PANTHER" id="PTHR31528:SF3">
    <property type="entry name" value="THIAMINE BIOSYNTHESIS PROTEIN HI_0357-RELATED"/>
    <property type="match status" value="1"/>
</dbReference>
<reference evidence="3 4" key="1">
    <citation type="submission" date="2018-07" db="EMBL/GenBank/DDBJ databases">
        <title>Venubactetium sediminum gen. nov., sp. nov., isolated from a marine solar saltern.</title>
        <authorList>
            <person name="Wang S."/>
        </authorList>
    </citation>
    <scope>NUCLEOTIDE SEQUENCE [LARGE SCALE GENOMIC DNA]</scope>
    <source>
        <strain evidence="3 4">WD2A32</strain>
    </source>
</reference>
<evidence type="ECO:0000256" key="1">
    <source>
        <dbReference type="SAM" id="SignalP"/>
    </source>
</evidence>
<dbReference type="SUPFAM" id="SSF53850">
    <property type="entry name" value="Periplasmic binding protein-like II"/>
    <property type="match status" value="1"/>
</dbReference>
<feature type="signal peptide" evidence="1">
    <location>
        <begin position="1"/>
        <end position="24"/>
    </location>
</feature>
<dbReference type="AlphaFoldDB" id="A0A369T6M7"/>
<dbReference type="Pfam" id="PF09084">
    <property type="entry name" value="NMT1"/>
    <property type="match status" value="1"/>
</dbReference>
<comment type="caution">
    <text evidence="3">The sequence shown here is derived from an EMBL/GenBank/DDBJ whole genome shotgun (WGS) entry which is preliminary data.</text>
</comment>
<dbReference type="InterPro" id="IPR015168">
    <property type="entry name" value="SsuA/THI5"/>
</dbReference>
<name>A0A369T6M7_9PROT</name>
<accession>A0A369T6M7</accession>
<dbReference type="GO" id="GO:0005524">
    <property type="term" value="F:ATP binding"/>
    <property type="evidence" value="ECO:0007669"/>
    <property type="project" value="UniProtKB-KW"/>
</dbReference>
<dbReference type="PANTHER" id="PTHR31528">
    <property type="entry name" value="4-AMINO-5-HYDROXYMETHYL-2-METHYLPYRIMIDINE PHOSPHATE SYNTHASE THI11-RELATED"/>
    <property type="match status" value="1"/>
</dbReference>
<evidence type="ECO:0000313" key="4">
    <source>
        <dbReference type="Proteomes" id="UP000253941"/>
    </source>
</evidence>
<dbReference type="EMBL" id="QPMH01000017">
    <property type="protein sequence ID" value="RDD60979.1"/>
    <property type="molecule type" value="Genomic_DNA"/>
</dbReference>
<sequence>MFPSRLTAVLLAAALAVAPAAARAQDDLTLILDWFLNPDHAPIVVAQERGYFADAGLDVEIVEPADPNNPPKLVAAGKADIAISYQPQLHMQVDAGLPLARIGTLVATPLNTVLALADGPVDSLADLKGRKVGYSVGGFEQTLLDVMLAGSGLGMEDVELVNVNFSLSPALLSGRVAAVVGAFRNVEINQLQIQGASARPFYPEEHGVPPYDELIFVARDDRLGDPKLRRFMDAVERGVQYLVNHPDKSWELFVKGRPDLDDELNRKAWRDTLPRFALRPAALDSARYRRFADFLAGQGMIGDPPPLADYAAELPAQDD</sequence>
<feature type="chain" id="PRO_5016638164" evidence="1">
    <location>
        <begin position="25"/>
        <end position="319"/>
    </location>
</feature>
<organism evidence="3 4">
    <name type="scientific">Ferruginivarius sediminum</name>
    <dbReference type="NCBI Taxonomy" id="2661937"/>
    <lineage>
        <taxon>Bacteria</taxon>
        <taxon>Pseudomonadati</taxon>
        <taxon>Pseudomonadota</taxon>
        <taxon>Alphaproteobacteria</taxon>
        <taxon>Rhodospirillales</taxon>
        <taxon>Rhodospirillaceae</taxon>
        <taxon>Ferruginivarius</taxon>
    </lineage>
</organism>
<proteinExistence type="predicted"/>
<evidence type="ECO:0000259" key="2">
    <source>
        <dbReference type="Pfam" id="PF09084"/>
    </source>
</evidence>
<feature type="domain" description="SsuA/THI5-like" evidence="2">
    <location>
        <begin position="37"/>
        <end position="248"/>
    </location>
</feature>
<evidence type="ECO:0000313" key="3">
    <source>
        <dbReference type="EMBL" id="RDD60979.1"/>
    </source>
</evidence>
<keyword evidence="4" id="KW-1185">Reference proteome</keyword>
<dbReference type="InterPro" id="IPR027939">
    <property type="entry name" value="NMT1/THI5"/>
</dbReference>
<dbReference type="Gene3D" id="3.40.190.10">
    <property type="entry name" value="Periplasmic binding protein-like II"/>
    <property type="match status" value="2"/>
</dbReference>